<dbReference type="SUPFAM" id="SSF54427">
    <property type="entry name" value="NTF2-like"/>
    <property type="match status" value="1"/>
</dbReference>
<dbReference type="OrthoDB" id="9792284at2"/>
<dbReference type="Gene3D" id="3.10.450.50">
    <property type="match status" value="1"/>
</dbReference>
<dbReference type="AlphaFoldDB" id="A0A2V3PTS2"/>
<proteinExistence type="predicted"/>
<feature type="chain" id="PRO_5015938793" evidence="1">
    <location>
        <begin position="22"/>
        <end position="159"/>
    </location>
</feature>
<organism evidence="2 3">
    <name type="scientific">Dysgonomonas alginatilytica</name>
    <dbReference type="NCBI Taxonomy" id="1605892"/>
    <lineage>
        <taxon>Bacteria</taxon>
        <taxon>Pseudomonadati</taxon>
        <taxon>Bacteroidota</taxon>
        <taxon>Bacteroidia</taxon>
        <taxon>Bacteroidales</taxon>
        <taxon>Dysgonomonadaceae</taxon>
        <taxon>Dysgonomonas</taxon>
    </lineage>
</organism>
<gene>
    <name evidence="2" type="ORF">CLV62_10212</name>
</gene>
<keyword evidence="3" id="KW-1185">Reference proteome</keyword>
<dbReference type="Proteomes" id="UP000247973">
    <property type="component" value="Unassembled WGS sequence"/>
</dbReference>
<dbReference type="InterPro" id="IPR032710">
    <property type="entry name" value="NTF2-like_dom_sf"/>
</dbReference>
<accession>A0A2V3PTS2</accession>
<evidence type="ECO:0000313" key="2">
    <source>
        <dbReference type="EMBL" id="PXV67982.1"/>
    </source>
</evidence>
<dbReference type="InterPro" id="IPR039437">
    <property type="entry name" value="FrzH/put_lumazine-bd"/>
</dbReference>
<keyword evidence="1" id="KW-0732">Signal</keyword>
<evidence type="ECO:0000313" key="3">
    <source>
        <dbReference type="Proteomes" id="UP000247973"/>
    </source>
</evidence>
<comment type="caution">
    <text evidence="2">The sequence shown here is derived from an EMBL/GenBank/DDBJ whole genome shotgun (WGS) entry which is preliminary data.</text>
</comment>
<sequence>MMIKKIFLLAAFVMIILPSIASQENEKVNNMEEQQIKELLEEKYINAVANKLDTDKMLELFHPDFAIFSADGEELKRFPLLEWKKAVDDYKKDNKGNPGLRTLTYDFASIDVTGNAAAVKVLLFRNKELIATDYISLLKFNGVWKIVAKVPYAHVDKPF</sequence>
<protein>
    <submittedName>
        <fullName evidence="2">Putative lumazine-binding protein</fullName>
    </submittedName>
</protein>
<dbReference type="RefSeq" id="WP_110309277.1">
    <property type="nucleotide sequence ID" value="NZ_QICL01000002.1"/>
</dbReference>
<dbReference type="Pfam" id="PF12893">
    <property type="entry name" value="Lumazine_bd_2"/>
    <property type="match status" value="1"/>
</dbReference>
<name>A0A2V3PTS2_9BACT</name>
<evidence type="ECO:0000256" key="1">
    <source>
        <dbReference type="SAM" id="SignalP"/>
    </source>
</evidence>
<dbReference type="EMBL" id="QICL01000002">
    <property type="protein sequence ID" value="PXV67982.1"/>
    <property type="molecule type" value="Genomic_DNA"/>
</dbReference>
<feature type="signal peptide" evidence="1">
    <location>
        <begin position="1"/>
        <end position="21"/>
    </location>
</feature>
<reference evidence="2 3" key="1">
    <citation type="submission" date="2018-03" db="EMBL/GenBank/DDBJ databases">
        <title>Genomic Encyclopedia of Archaeal and Bacterial Type Strains, Phase II (KMG-II): from individual species to whole genera.</title>
        <authorList>
            <person name="Goeker M."/>
        </authorList>
    </citation>
    <scope>NUCLEOTIDE SEQUENCE [LARGE SCALE GENOMIC DNA]</scope>
    <source>
        <strain evidence="2 3">DSM 100214</strain>
    </source>
</reference>